<dbReference type="Gene3D" id="3.30.420.310">
    <property type="entry name" value="2-keto-3-deoxy-galactonokinase, C-terminal domain"/>
    <property type="match status" value="1"/>
</dbReference>
<dbReference type="RefSeq" id="WP_074839738.1">
    <property type="nucleotide sequence ID" value="NZ_FNYY01000027.1"/>
</dbReference>
<dbReference type="InterPro" id="IPR042258">
    <property type="entry name" value="DGOK_N"/>
</dbReference>
<proteinExistence type="predicted"/>
<dbReference type="Gene3D" id="3.30.420.300">
    <property type="entry name" value="2-keto-3-deoxy-galactonokinase, substrate binding domain"/>
    <property type="match status" value="1"/>
</dbReference>
<dbReference type="GO" id="GO:0008671">
    <property type="term" value="F:2-dehydro-3-deoxygalactonokinase activity"/>
    <property type="evidence" value="ECO:0007669"/>
    <property type="project" value="InterPro"/>
</dbReference>
<dbReference type="InterPro" id="IPR007729">
    <property type="entry name" value="DGOK"/>
</dbReference>
<dbReference type="Pfam" id="PF05035">
    <property type="entry name" value="DGOK"/>
    <property type="match status" value="1"/>
</dbReference>
<evidence type="ECO:0000313" key="2">
    <source>
        <dbReference type="Proteomes" id="UP000182932"/>
    </source>
</evidence>
<dbReference type="GeneID" id="80820824"/>
<dbReference type="InterPro" id="IPR042257">
    <property type="entry name" value="DGOK_C"/>
</dbReference>
<dbReference type="Proteomes" id="UP000182932">
    <property type="component" value="Unassembled WGS sequence"/>
</dbReference>
<comment type="caution">
    <text evidence="1">The sequence shown here is derived from an EMBL/GenBank/DDBJ whole genome shotgun (WGS) entry which is preliminary data.</text>
</comment>
<reference evidence="1 2" key="1">
    <citation type="submission" date="2016-10" db="EMBL/GenBank/DDBJ databases">
        <authorList>
            <person name="Varghese N."/>
            <person name="Submissions S."/>
        </authorList>
    </citation>
    <scope>NUCLEOTIDE SEQUENCE [LARGE SCALE GENOMIC DNA]</scope>
    <source>
        <strain evidence="1 2">FF3</strain>
    </source>
</reference>
<accession>A0A975WER9</accession>
<sequence length="302" mass="31436">MAQPSFIAVDWGSSSFRAWAVSTAGEVIAARSGPDGLKSVKDRDFEAVIRRHCGDWLEADPTLPVLTQGMVGARGGWQEAPYAACPVRFADLAANAGRFHIGAHPVVILPGACMKTDTGGDVMRGEEVQILGAAILTGRDEAVICIPGTHSKWARLAAGTLSGFQTFVTGELFQLLLNSSLVGALAEGDEMQEAAFGRGLDRGAALPLSHAVFAGRASVLTGQMPGTEVAAFLSGVLIGAECAAQPADDSPVLLLASGVLADRYARALDHFGRVHLPVDADAASLAGLTRVAQDLWPRRVAA</sequence>
<keyword evidence="2" id="KW-1185">Reference proteome</keyword>
<dbReference type="EMBL" id="FNYY01000027">
    <property type="protein sequence ID" value="SEK08690.1"/>
    <property type="molecule type" value="Genomic_DNA"/>
</dbReference>
<evidence type="ECO:0000313" key="1">
    <source>
        <dbReference type="EMBL" id="SEK08690.1"/>
    </source>
</evidence>
<dbReference type="GO" id="GO:0034194">
    <property type="term" value="P:D-galactonate catabolic process"/>
    <property type="evidence" value="ECO:0007669"/>
    <property type="project" value="InterPro"/>
</dbReference>
<organism evidence="1 2">
    <name type="scientific">Marinovum algicola</name>
    <dbReference type="NCBI Taxonomy" id="42444"/>
    <lineage>
        <taxon>Bacteria</taxon>
        <taxon>Pseudomonadati</taxon>
        <taxon>Pseudomonadota</taxon>
        <taxon>Alphaproteobacteria</taxon>
        <taxon>Rhodobacterales</taxon>
        <taxon>Roseobacteraceae</taxon>
        <taxon>Marinovum</taxon>
    </lineage>
</organism>
<name>A0A975WER9_9RHOB</name>
<dbReference type="AlphaFoldDB" id="A0A975WER9"/>
<gene>
    <name evidence="1" type="ORF">SAMN04487940_12735</name>
</gene>
<protein>
    <submittedName>
        <fullName evidence="1">2-dehydro-3-deoxygalactonokinase</fullName>
    </submittedName>
</protein>